<evidence type="ECO:0000256" key="9">
    <source>
        <dbReference type="ARBA" id="ARBA00022777"/>
    </source>
</evidence>
<keyword evidence="6" id="KW-0808">Transferase</keyword>
<dbReference type="InterPro" id="IPR003660">
    <property type="entry name" value="HAMP_dom"/>
</dbReference>
<keyword evidence="18" id="KW-1185">Reference proteome</keyword>
<evidence type="ECO:0000313" key="18">
    <source>
        <dbReference type="Proteomes" id="UP001236559"/>
    </source>
</evidence>
<name>A0ABU0AWL6_9FIRM</name>
<gene>
    <name evidence="17" type="ORF">J2S72_000393</name>
</gene>
<evidence type="ECO:0000259" key="15">
    <source>
        <dbReference type="PROSITE" id="PS50109"/>
    </source>
</evidence>
<evidence type="ECO:0000256" key="5">
    <source>
        <dbReference type="ARBA" id="ARBA00022553"/>
    </source>
</evidence>
<protein>
    <recommendedName>
        <fullName evidence="3">histidine kinase</fullName>
        <ecNumber evidence="3">2.7.13.3</ecNumber>
    </recommendedName>
</protein>
<dbReference type="GO" id="GO:0016301">
    <property type="term" value="F:kinase activity"/>
    <property type="evidence" value="ECO:0007669"/>
    <property type="project" value="UniProtKB-KW"/>
</dbReference>
<evidence type="ECO:0000256" key="2">
    <source>
        <dbReference type="ARBA" id="ARBA00004651"/>
    </source>
</evidence>
<dbReference type="CDD" id="cd00075">
    <property type="entry name" value="HATPase"/>
    <property type="match status" value="1"/>
</dbReference>
<sequence>MKKGLYKEITKGSILTKLWKYFIVFAGIIFLMLWLLQIVFLNYFYESMKLKDVAKIGTNVQEKFKDEGFKELVENYSLRKSLTIKVVDEYGNYVYPISNAFEESIRPPISKVEFDKLFSKIQRENLKYNIWAQKVQKMNNSVLTFAGYLGNADGVRYYISIQSILEPVDFAIDILRKQLLIVSLLSLIISMILSYFISKRLARPIERLSETARDMAGGNLDVKFVGKSYDEINNLSRALNLATEEVNKTLELRKDLIANVSHDLKTPLTLIKSYGEMIKDISGDNKEMREKHINVIIDEADHLTDLVNNLLDISKLESKLEDFNPFEFDLKEIIEGEVKRFKSLEKDFQIKTTYKGDLKIKGDPQRIKQVVYNLISNAIKYSGKSKKIEIKAEEISKDTVRFDCIDFGIGISQEEIENIWERFYRAGDNRTRPRVGTGLGLFIVKSILDIHSYAYGVKSTLGKGSDFYFIAKK</sequence>
<keyword evidence="4" id="KW-1003">Cell membrane</keyword>
<evidence type="ECO:0000256" key="7">
    <source>
        <dbReference type="ARBA" id="ARBA00022692"/>
    </source>
</evidence>
<dbReference type="Pfam" id="PF02518">
    <property type="entry name" value="HATPase_c"/>
    <property type="match status" value="1"/>
</dbReference>
<dbReference type="InterPro" id="IPR036890">
    <property type="entry name" value="HATPase_C_sf"/>
</dbReference>
<dbReference type="SMART" id="SM00388">
    <property type="entry name" value="HisKA"/>
    <property type="match status" value="1"/>
</dbReference>
<keyword evidence="5" id="KW-0597">Phosphoprotein</keyword>
<dbReference type="Pfam" id="PF00672">
    <property type="entry name" value="HAMP"/>
    <property type="match status" value="1"/>
</dbReference>
<dbReference type="PROSITE" id="PS50109">
    <property type="entry name" value="HIS_KIN"/>
    <property type="match status" value="1"/>
</dbReference>
<dbReference type="InterPro" id="IPR004358">
    <property type="entry name" value="Sig_transdc_His_kin-like_C"/>
</dbReference>
<keyword evidence="8" id="KW-0547">Nucleotide-binding</keyword>
<feature type="domain" description="Histidine kinase" evidence="15">
    <location>
        <begin position="259"/>
        <end position="473"/>
    </location>
</feature>
<dbReference type="CDD" id="cd00082">
    <property type="entry name" value="HisKA"/>
    <property type="match status" value="1"/>
</dbReference>
<comment type="caution">
    <text evidence="17">The sequence shown here is derived from an EMBL/GenBank/DDBJ whole genome shotgun (WGS) entry which is preliminary data.</text>
</comment>
<dbReference type="InterPro" id="IPR003594">
    <property type="entry name" value="HATPase_dom"/>
</dbReference>
<keyword evidence="10" id="KW-0067">ATP-binding</keyword>
<keyword evidence="7 14" id="KW-0812">Transmembrane</keyword>
<dbReference type="CDD" id="cd06225">
    <property type="entry name" value="HAMP"/>
    <property type="match status" value="1"/>
</dbReference>
<evidence type="ECO:0000256" key="10">
    <source>
        <dbReference type="ARBA" id="ARBA00022840"/>
    </source>
</evidence>
<evidence type="ECO:0000256" key="14">
    <source>
        <dbReference type="SAM" id="Phobius"/>
    </source>
</evidence>
<evidence type="ECO:0000256" key="6">
    <source>
        <dbReference type="ARBA" id="ARBA00022679"/>
    </source>
</evidence>
<accession>A0ABU0AWL6</accession>
<evidence type="ECO:0000313" key="17">
    <source>
        <dbReference type="EMBL" id="MDQ0274385.1"/>
    </source>
</evidence>
<dbReference type="PANTHER" id="PTHR45528:SF1">
    <property type="entry name" value="SENSOR HISTIDINE KINASE CPXA"/>
    <property type="match status" value="1"/>
</dbReference>
<evidence type="ECO:0000256" key="11">
    <source>
        <dbReference type="ARBA" id="ARBA00022989"/>
    </source>
</evidence>
<evidence type="ECO:0000256" key="8">
    <source>
        <dbReference type="ARBA" id="ARBA00022741"/>
    </source>
</evidence>
<comment type="catalytic activity">
    <reaction evidence="1">
        <text>ATP + protein L-histidine = ADP + protein N-phospho-L-histidine.</text>
        <dbReference type="EC" id="2.7.13.3"/>
    </reaction>
</comment>
<keyword evidence="13 14" id="KW-0472">Membrane</keyword>
<keyword evidence="11 14" id="KW-1133">Transmembrane helix</keyword>
<dbReference type="EMBL" id="JAUSTN010000002">
    <property type="protein sequence ID" value="MDQ0274385.1"/>
    <property type="molecule type" value="Genomic_DNA"/>
</dbReference>
<dbReference type="PROSITE" id="PS50885">
    <property type="entry name" value="HAMP"/>
    <property type="match status" value="1"/>
</dbReference>
<dbReference type="InterPro" id="IPR005467">
    <property type="entry name" value="His_kinase_dom"/>
</dbReference>
<dbReference type="InterPro" id="IPR036097">
    <property type="entry name" value="HisK_dim/P_sf"/>
</dbReference>
<evidence type="ECO:0000259" key="16">
    <source>
        <dbReference type="PROSITE" id="PS50885"/>
    </source>
</evidence>
<evidence type="ECO:0000256" key="3">
    <source>
        <dbReference type="ARBA" id="ARBA00012438"/>
    </source>
</evidence>
<proteinExistence type="predicted"/>
<dbReference type="SUPFAM" id="SSF158472">
    <property type="entry name" value="HAMP domain-like"/>
    <property type="match status" value="1"/>
</dbReference>
<feature type="transmembrane region" description="Helical" evidence="14">
    <location>
        <begin position="179"/>
        <end position="197"/>
    </location>
</feature>
<feature type="domain" description="HAMP" evidence="16">
    <location>
        <begin position="199"/>
        <end position="251"/>
    </location>
</feature>
<reference evidence="17 18" key="1">
    <citation type="submission" date="2023-07" db="EMBL/GenBank/DDBJ databases">
        <title>Genomic Encyclopedia of Type Strains, Phase IV (KMG-IV): sequencing the most valuable type-strain genomes for metagenomic binning, comparative biology and taxonomic classification.</title>
        <authorList>
            <person name="Goeker M."/>
        </authorList>
    </citation>
    <scope>NUCLEOTIDE SEQUENCE [LARGE SCALE GENOMIC DNA]</scope>
    <source>
        <strain evidence="17 18">DSM 22616</strain>
    </source>
</reference>
<dbReference type="PANTHER" id="PTHR45528">
    <property type="entry name" value="SENSOR HISTIDINE KINASE CPXA"/>
    <property type="match status" value="1"/>
</dbReference>
<dbReference type="InterPro" id="IPR003661">
    <property type="entry name" value="HisK_dim/P_dom"/>
</dbReference>
<dbReference type="InterPro" id="IPR050398">
    <property type="entry name" value="HssS/ArlS-like"/>
</dbReference>
<evidence type="ECO:0000256" key="1">
    <source>
        <dbReference type="ARBA" id="ARBA00000085"/>
    </source>
</evidence>
<comment type="subcellular location">
    <subcellularLocation>
        <location evidence="2">Cell membrane</location>
        <topology evidence="2">Multi-pass membrane protein</topology>
    </subcellularLocation>
</comment>
<dbReference type="EC" id="2.7.13.3" evidence="3"/>
<dbReference type="SUPFAM" id="SSF55874">
    <property type="entry name" value="ATPase domain of HSP90 chaperone/DNA topoisomerase II/histidine kinase"/>
    <property type="match status" value="1"/>
</dbReference>
<dbReference type="SMART" id="SM00387">
    <property type="entry name" value="HATPase_c"/>
    <property type="match status" value="1"/>
</dbReference>
<dbReference type="Gene3D" id="1.10.287.130">
    <property type="match status" value="1"/>
</dbReference>
<dbReference type="Pfam" id="PF00512">
    <property type="entry name" value="HisKA"/>
    <property type="match status" value="1"/>
</dbReference>
<dbReference type="Gene3D" id="6.10.340.10">
    <property type="match status" value="1"/>
</dbReference>
<keyword evidence="9 17" id="KW-0418">Kinase</keyword>
<evidence type="ECO:0000256" key="12">
    <source>
        <dbReference type="ARBA" id="ARBA00023012"/>
    </source>
</evidence>
<feature type="transmembrane region" description="Helical" evidence="14">
    <location>
        <begin position="21"/>
        <end position="45"/>
    </location>
</feature>
<evidence type="ECO:0000256" key="13">
    <source>
        <dbReference type="ARBA" id="ARBA00023136"/>
    </source>
</evidence>
<organism evidence="17 18">
    <name type="scientific">Peptoniphilus koenoeneniae</name>
    <dbReference type="NCBI Taxonomy" id="507751"/>
    <lineage>
        <taxon>Bacteria</taxon>
        <taxon>Bacillati</taxon>
        <taxon>Bacillota</taxon>
        <taxon>Tissierellia</taxon>
        <taxon>Tissierellales</taxon>
        <taxon>Peptoniphilaceae</taxon>
        <taxon>Peptoniphilus</taxon>
    </lineage>
</organism>
<dbReference type="SUPFAM" id="SSF47384">
    <property type="entry name" value="Homodimeric domain of signal transducing histidine kinase"/>
    <property type="match status" value="1"/>
</dbReference>
<dbReference type="Gene3D" id="3.30.565.10">
    <property type="entry name" value="Histidine kinase-like ATPase, C-terminal domain"/>
    <property type="match status" value="1"/>
</dbReference>
<evidence type="ECO:0000256" key="4">
    <source>
        <dbReference type="ARBA" id="ARBA00022475"/>
    </source>
</evidence>
<dbReference type="RefSeq" id="WP_023055226.1">
    <property type="nucleotide sequence ID" value="NZ_JAUSTN010000002.1"/>
</dbReference>
<dbReference type="Proteomes" id="UP001236559">
    <property type="component" value="Unassembled WGS sequence"/>
</dbReference>
<dbReference type="SMART" id="SM00304">
    <property type="entry name" value="HAMP"/>
    <property type="match status" value="1"/>
</dbReference>
<keyword evidence="12" id="KW-0902">Two-component regulatory system</keyword>
<dbReference type="PRINTS" id="PR00344">
    <property type="entry name" value="BCTRLSENSOR"/>
</dbReference>